<sequence>MLDAKGEATLSRDLACEDSVVVITDDREAANMWKQYKVKAVSNTRYVRAGARSIAVQELGKLIVWWKRSMAQRNREDAERVVDRQEEEGAIVLNRYAASWRSSTMRERLKLWGLPVAEWATWADELPPNSGQHYVRSICFWVNGCRIVAAAQSSTPPQGLPMYRALDDWSKPPYRRLARLALRAAYAVGWDIAAVTLRCTPSSAVEGMTDLPAGVLDEPQLGDVIVHIDPIPQRIPSWVRERYAAAWHEETIQHSRIRNKGTQLKLGMDVELILYDAHAEKIVPAVRYLPKGGAAGCDAVRLQGRVIYPLMELRPEPAERPAQLVEHLCRAMQLADRIIAEKRASHMQDSKLVWLGGSHPAGKFSLGGHIHVSGIWLTSDLIRALDTYVALPLALLENPAGSLRRRPGYGTYGDVREHDHGGEGGFEYRTLPCFIMTPVLTLEVLTLFRTVAVVYPKLTRRDSVREEVIQAFHAYPTRRDNYLTDAGRQPMRMLALELMDDLLREVRKCRNEWRDDILSVQAEHAIQALSHRIRAQWIWDEQEDLRSTWLGSSER</sequence>
<name>A0AAJ2JUH7_9BACL</name>
<dbReference type="RefSeq" id="WP_315745763.1">
    <property type="nucleotide sequence ID" value="NZ_JAVYAA010000003.1"/>
</dbReference>
<proteinExistence type="predicted"/>
<protein>
    <recommendedName>
        <fullName evidence="3">Phage phiEco32-like COOH-NH2 ligase-type 2</fullName>
    </recommendedName>
</protein>
<gene>
    <name evidence="1" type="ORF">RQP50_13755</name>
</gene>
<dbReference type="Proteomes" id="UP001250538">
    <property type="component" value="Unassembled WGS sequence"/>
</dbReference>
<keyword evidence="2" id="KW-1185">Reference proteome</keyword>
<dbReference type="InterPro" id="IPR025681">
    <property type="entry name" value="COOH-NH2_lig"/>
</dbReference>
<evidence type="ECO:0008006" key="3">
    <source>
        <dbReference type="Google" id="ProtNLM"/>
    </source>
</evidence>
<dbReference type="Pfam" id="PF14395">
    <property type="entry name" value="COOH-NH2_lig"/>
    <property type="match status" value="1"/>
</dbReference>
<dbReference type="AlphaFoldDB" id="A0AAJ2JUH7"/>
<organism evidence="1 2">
    <name type="scientific">Paenibacillus suaedae</name>
    <dbReference type="NCBI Taxonomy" id="3077233"/>
    <lineage>
        <taxon>Bacteria</taxon>
        <taxon>Bacillati</taxon>
        <taxon>Bacillota</taxon>
        <taxon>Bacilli</taxon>
        <taxon>Bacillales</taxon>
        <taxon>Paenibacillaceae</taxon>
        <taxon>Paenibacillus</taxon>
    </lineage>
</organism>
<dbReference type="EMBL" id="JAVYAA010000003">
    <property type="protein sequence ID" value="MDT8977298.1"/>
    <property type="molecule type" value="Genomic_DNA"/>
</dbReference>
<comment type="caution">
    <text evidence="1">The sequence shown here is derived from an EMBL/GenBank/DDBJ whole genome shotgun (WGS) entry which is preliminary data.</text>
</comment>
<accession>A0AAJ2JUH7</accession>
<reference evidence="2" key="1">
    <citation type="submission" date="2023-09" db="EMBL/GenBank/DDBJ databases">
        <title>Paenibacillus sp. chi10 Genome sequencing and assembly.</title>
        <authorList>
            <person name="Kim I."/>
        </authorList>
    </citation>
    <scope>NUCLEOTIDE SEQUENCE [LARGE SCALE GENOMIC DNA]</scope>
    <source>
        <strain evidence="2">chi10</strain>
    </source>
</reference>
<evidence type="ECO:0000313" key="2">
    <source>
        <dbReference type="Proteomes" id="UP001250538"/>
    </source>
</evidence>
<evidence type="ECO:0000313" key="1">
    <source>
        <dbReference type="EMBL" id="MDT8977298.1"/>
    </source>
</evidence>